<dbReference type="GO" id="GO:0051301">
    <property type="term" value="P:cell division"/>
    <property type="evidence" value="ECO:0007669"/>
    <property type="project" value="UniProtKB-KW"/>
</dbReference>
<dbReference type="AlphaFoldDB" id="A0A9D2S024"/>
<feature type="compositionally biased region" description="Basic residues" evidence="8">
    <location>
        <begin position="261"/>
        <end position="273"/>
    </location>
</feature>
<feature type="coiled-coil region" evidence="7">
    <location>
        <begin position="28"/>
        <end position="130"/>
    </location>
</feature>
<dbReference type="InterPro" id="IPR019933">
    <property type="entry name" value="DivIVA_domain"/>
</dbReference>
<reference evidence="9" key="2">
    <citation type="submission" date="2021-04" db="EMBL/GenBank/DDBJ databases">
        <authorList>
            <person name="Gilroy R."/>
        </authorList>
    </citation>
    <scope>NUCLEOTIDE SEQUENCE</scope>
    <source>
        <strain evidence="9">ChiBcec8-14828</strain>
    </source>
</reference>
<dbReference type="GO" id="GO:0005737">
    <property type="term" value="C:cytoplasm"/>
    <property type="evidence" value="ECO:0007669"/>
    <property type="project" value="UniProtKB-SubCell"/>
</dbReference>
<comment type="similarity">
    <text evidence="2">Belongs to the DivIVA family.</text>
</comment>
<keyword evidence="4" id="KW-0132">Cell division</keyword>
<protein>
    <submittedName>
        <fullName evidence="9">DivIVA domain-containing protein</fullName>
    </submittedName>
</protein>
<feature type="compositionally biased region" description="Basic and acidic residues" evidence="8">
    <location>
        <begin position="152"/>
        <end position="162"/>
    </location>
</feature>
<evidence type="ECO:0000256" key="2">
    <source>
        <dbReference type="ARBA" id="ARBA00009008"/>
    </source>
</evidence>
<sequence>MTVDDIRNAVFDKTLGRGYRMDQVDEFLAQVAAEFERKEREKEDIEKKLYILAEKVDQYRNDEETLKTALLNAQRMGESVIYEARQKAETIVYDANNKASRLREEARQVVADAEEELRSLKAEVTHFKKNILDMYRQHIELLSVLPEERHIEVEPDEPEKPQEPQPEEEQVQEQAPEEIAEEEALEPAEEFEPEDEQELDDDAFLMDEEPEETLDDGDDMLFDSFEDEQEEEDYQDEDYFDFQEPEVEVQQEPEEPMPQPKPKRKPAARKTRSKKDVAYGTYEDITFH</sequence>
<comment type="subcellular location">
    <subcellularLocation>
        <location evidence="1">Cytoplasm</location>
    </subcellularLocation>
</comment>
<evidence type="ECO:0000256" key="5">
    <source>
        <dbReference type="ARBA" id="ARBA00023054"/>
    </source>
</evidence>
<evidence type="ECO:0000256" key="7">
    <source>
        <dbReference type="SAM" id="Coils"/>
    </source>
</evidence>
<dbReference type="Pfam" id="PF05103">
    <property type="entry name" value="DivIVA"/>
    <property type="match status" value="1"/>
</dbReference>
<dbReference type="PANTHER" id="PTHR35794:SF2">
    <property type="entry name" value="CELL DIVISION PROTEIN DIVIVA"/>
    <property type="match status" value="1"/>
</dbReference>
<dbReference type="Proteomes" id="UP000824209">
    <property type="component" value="Unassembled WGS sequence"/>
</dbReference>
<dbReference type="InterPro" id="IPR007793">
    <property type="entry name" value="DivIVA_fam"/>
</dbReference>
<gene>
    <name evidence="9" type="ORF">H9943_02080</name>
</gene>
<keyword evidence="6" id="KW-0131">Cell cycle</keyword>
<dbReference type="PANTHER" id="PTHR35794">
    <property type="entry name" value="CELL DIVISION PROTEIN DIVIVA"/>
    <property type="match status" value="1"/>
</dbReference>
<evidence type="ECO:0000256" key="6">
    <source>
        <dbReference type="ARBA" id="ARBA00023306"/>
    </source>
</evidence>
<keyword evidence="3" id="KW-0963">Cytoplasm</keyword>
<dbReference type="NCBIfam" id="TIGR03544">
    <property type="entry name" value="DivI1A_domain"/>
    <property type="match status" value="1"/>
</dbReference>
<comment type="caution">
    <text evidence="9">The sequence shown here is derived from an EMBL/GenBank/DDBJ whole genome shotgun (WGS) entry which is preliminary data.</text>
</comment>
<dbReference type="EMBL" id="DWYA01000023">
    <property type="protein sequence ID" value="HJB39168.1"/>
    <property type="molecule type" value="Genomic_DNA"/>
</dbReference>
<keyword evidence="5 7" id="KW-0175">Coiled coil</keyword>
<evidence type="ECO:0000256" key="1">
    <source>
        <dbReference type="ARBA" id="ARBA00004496"/>
    </source>
</evidence>
<evidence type="ECO:0000256" key="4">
    <source>
        <dbReference type="ARBA" id="ARBA00022618"/>
    </source>
</evidence>
<dbReference type="Gene3D" id="6.10.250.660">
    <property type="match status" value="1"/>
</dbReference>
<proteinExistence type="inferred from homology"/>
<evidence type="ECO:0000256" key="3">
    <source>
        <dbReference type="ARBA" id="ARBA00022490"/>
    </source>
</evidence>
<evidence type="ECO:0000313" key="10">
    <source>
        <dbReference type="Proteomes" id="UP000824209"/>
    </source>
</evidence>
<feature type="region of interest" description="Disordered" evidence="8">
    <location>
        <begin position="152"/>
        <end position="288"/>
    </location>
</feature>
<evidence type="ECO:0000313" key="9">
    <source>
        <dbReference type="EMBL" id="HJB39168.1"/>
    </source>
</evidence>
<organism evidence="9 10">
    <name type="scientific">Candidatus Ruthenibacterium avium</name>
    <dbReference type="NCBI Taxonomy" id="2838751"/>
    <lineage>
        <taxon>Bacteria</taxon>
        <taxon>Bacillati</taxon>
        <taxon>Bacillota</taxon>
        <taxon>Clostridia</taxon>
        <taxon>Eubacteriales</taxon>
        <taxon>Oscillospiraceae</taxon>
        <taxon>Ruthenibacterium</taxon>
    </lineage>
</organism>
<name>A0A9D2S024_9FIRM</name>
<accession>A0A9D2S024</accession>
<evidence type="ECO:0000256" key="8">
    <source>
        <dbReference type="SAM" id="MobiDB-lite"/>
    </source>
</evidence>
<reference evidence="9" key="1">
    <citation type="journal article" date="2021" name="PeerJ">
        <title>Extensive microbial diversity within the chicken gut microbiome revealed by metagenomics and culture.</title>
        <authorList>
            <person name="Gilroy R."/>
            <person name="Ravi A."/>
            <person name="Getino M."/>
            <person name="Pursley I."/>
            <person name="Horton D.L."/>
            <person name="Alikhan N.F."/>
            <person name="Baker D."/>
            <person name="Gharbi K."/>
            <person name="Hall N."/>
            <person name="Watson M."/>
            <person name="Adriaenssens E.M."/>
            <person name="Foster-Nyarko E."/>
            <person name="Jarju S."/>
            <person name="Secka A."/>
            <person name="Antonio M."/>
            <person name="Oren A."/>
            <person name="Chaudhuri R.R."/>
            <person name="La Ragione R."/>
            <person name="Hildebrand F."/>
            <person name="Pallen M.J."/>
        </authorList>
    </citation>
    <scope>NUCLEOTIDE SEQUENCE</scope>
    <source>
        <strain evidence="9">ChiBcec8-14828</strain>
    </source>
</reference>
<feature type="compositionally biased region" description="Acidic residues" evidence="8">
    <location>
        <begin position="165"/>
        <end position="255"/>
    </location>
</feature>